<dbReference type="Gene3D" id="2.170.150.70">
    <property type="match status" value="1"/>
</dbReference>
<keyword evidence="3" id="KW-0862">Zinc</keyword>
<dbReference type="Pfam" id="PF04828">
    <property type="entry name" value="GFA"/>
    <property type="match status" value="1"/>
</dbReference>
<dbReference type="SUPFAM" id="SSF51316">
    <property type="entry name" value="Mss4-like"/>
    <property type="match status" value="1"/>
</dbReference>
<organism evidence="5 6">
    <name type="scientific">Methylophaga sulfidovorans</name>
    <dbReference type="NCBI Taxonomy" id="45496"/>
    <lineage>
        <taxon>Bacteria</taxon>
        <taxon>Pseudomonadati</taxon>
        <taxon>Pseudomonadota</taxon>
        <taxon>Gammaproteobacteria</taxon>
        <taxon>Thiotrichales</taxon>
        <taxon>Piscirickettsiaceae</taxon>
        <taxon>Methylophaga</taxon>
    </lineage>
</organism>
<dbReference type="InterPro" id="IPR006913">
    <property type="entry name" value="CENP-V/GFA"/>
</dbReference>
<evidence type="ECO:0000256" key="2">
    <source>
        <dbReference type="ARBA" id="ARBA00022723"/>
    </source>
</evidence>
<dbReference type="OrthoDB" id="9805575at2"/>
<dbReference type="InterPro" id="IPR011057">
    <property type="entry name" value="Mss4-like_sf"/>
</dbReference>
<feature type="domain" description="CENP-V/GFA" evidence="4">
    <location>
        <begin position="14"/>
        <end position="130"/>
    </location>
</feature>
<keyword evidence="6" id="KW-1185">Reference proteome</keyword>
<dbReference type="Proteomes" id="UP000198924">
    <property type="component" value="Unassembled WGS sequence"/>
</dbReference>
<dbReference type="EMBL" id="FOSH01000012">
    <property type="protein sequence ID" value="SFK48916.1"/>
    <property type="molecule type" value="Genomic_DNA"/>
</dbReference>
<dbReference type="RefSeq" id="WP_091714533.1">
    <property type="nucleotide sequence ID" value="NZ_FOSH01000012.1"/>
</dbReference>
<keyword evidence="2" id="KW-0479">Metal-binding</keyword>
<accession>A0A1I3ZZ44</accession>
<dbReference type="PROSITE" id="PS51891">
    <property type="entry name" value="CENP_V_GFA"/>
    <property type="match status" value="1"/>
</dbReference>
<dbReference type="STRING" id="45496.SAMN04488079_11277"/>
<dbReference type="PANTHER" id="PTHR28620">
    <property type="entry name" value="CENTROMERE PROTEIN V"/>
    <property type="match status" value="1"/>
</dbReference>
<dbReference type="PANTHER" id="PTHR28620:SF1">
    <property type="entry name" value="CENP-V_GFA DOMAIN-CONTAINING PROTEIN"/>
    <property type="match status" value="1"/>
</dbReference>
<reference evidence="6" key="1">
    <citation type="submission" date="2016-10" db="EMBL/GenBank/DDBJ databases">
        <authorList>
            <person name="Varghese N."/>
            <person name="Submissions S."/>
        </authorList>
    </citation>
    <scope>NUCLEOTIDE SEQUENCE [LARGE SCALE GENOMIC DNA]</scope>
    <source>
        <strain evidence="6">DSM 11578</strain>
    </source>
</reference>
<comment type="similarity">
    <text evidence="1">Belongs to the Gfa family.</text>
</comment>
<sequence>MIKQVGNTKIKERHKLTCHCGEVELLLHLPDGIVNPRRCNCSLCRRKGAIVSTVQLDGLEVIKGAEMLKLYQFNTMVAKHYFCSNCGIYTHHNPRSNPLEYGYNIGCLEGVNPFELGVVPTSDGINHPLDQ</sequence>
<evidence type="ECO:0000313" key="5">
    <source>
        <dbReference type="EMBL" id="SFK48916.1"/>
    </source>
</evidence>
<evidence type="ECO:0000256" key="3">
    <source>
        <dbReference type="ARBA" id="ARBA00022833"/>
    </source>
</evidence>
<dbReference type="GO" id="GO:0046872">
    <property type="term" value="F:metal ion binding"/>
    <property type="evidence" value="ECO:0007669"/>
    <property type="project" value="UniProtKB-KW"/>
</dbReference>
<evidence type="ECO:0000256" key="1">
    <source>
        <dbReference type="ARBA" id="ARBA00005495"/>
    </source>
</evidence>
<dbReference type="AlphaFoldDB" id="A0A1I3ZZ44"/>
<evidence type="ECO:0000259" key="4">
    <source>
        <dbReference type="PROSITE" id="PS51891"/>
    </source>
</evidence>
<evidence type="ECO:0000313" key="6">
    <source>
        <dbReference type="Proteomes" id="UP000198924"/>
    </source>
</evidence>
<gene>
    <name evidence="5" type="ORF">SAMN04488079_11277</name>
</gene>
<protein>
    <submittedName>
        <fullName evidence="5">Uncharacterized conserved protein</fullName>
    </submittedName>
</protein>
<dbReference type="InterPro" id="IPR052355">
    <property type="entry name" value="CENP-V-like"/>
</dbReference>
<name>A0A1I3ZZ44_9GAMM</name>
<proteinExistence type="inferred from homology"/>
<dbReference type="GO" id="GO:0016846">
    <property type="term" value="F:carbon-sulfur lyase activity"/>
    <property type="evidence" value="ECO:0007669"/>
    <property type="project" value="InterPro"/>
</dbReference>